<gene>
    <name evidence="2" type="ORF">HW450_06630</name>
</gene>
<reference evidence="2 3" key="1">
    <citation type="submission" date="2020-07" db="EMBL/GenBank/DDBJ databases">
        <title>non toxigenic Corynebacterium sp. nov from a clinical source.</title>
        <authorList>
            <person name="Bernier A.-M."/>
            <person name="Bernard K."/>
        </authorList>
    </citation>
    <scope>NUCLEOTIDE SEQUENCE [LARGE SCALE GENOMIC DNA]</scope>
    <source>
        <strain evidence="3">NML 93-0612</strain>
    </source>
</reference>
<sequence length="61" mass="6272">MKRILVITALAFAGATLTACGALNPTEGLTSGTVQLQDGRHVECVIVRADGGLSCDWGNAK</sequence>
<protein>
    <recommendedName>
        <fullName evidence="4">Secreted protein</fullName>
    </recommendedName>
</protein>
<feature type="chain" id="PRO_5028909529" description="Secreted protein" evidence="1">
    <location>
        <begin position="22"/>
        <end position="61"/>
    </location>
</feature>
<proteinExistence type="predicted"/>
<dbReference type="AlphaFoldDB" id="A0A7G5FIC4"/>
<evidence type="ECO:0000256" key="1">
    <source>
        <dbReference type="SAM" id="SignalP"/>
    </source>
</evidence>
<evidence type="ECO:0000313" key="2">
    <source>
        <dbReference type="EMBL" id="QMV86365.1"/>
    </source>
</evidence>
<keyword evidence="1" id="KW-0732">Signal</keyword>
<evidence type="ECO:0008006" key="4">
    <source>
        <dbReference type="Google" id="ProtNLM"/>
    </source>
</evidence>
<dbReference type="EMBL" id="CP059833">
    <property type="protein sequence ID" value="QMV86365.1"/>
    <property type="molecule type" value="Genomic_DNA"/>
</dbReference>
<dbReference type="RefSeq" id="WP_182387180.1">
    <property type="nucleotide sequence ID" value="NZ_CP059833.1"/>
</dbReference>
<dbReference type="Proteomes" id="UP000515570">
    <property type="component" value="Chromosome"/>
</dbReference>
<accession>A0A7G5FIC4</accession>
<evidence type="ECO:0000313" key="3">
    <source>
        <dbReference type="Proteomes" id="UP000515570"/>
    </source>
</evidence>
<name>A0A7G5FIC4_9CORY</name>
<feature type="signal peptide" evidence="1">
    <location>
        <begin position="1"/>
        <end position="21"/>
    </location>
</feature>
<organism evidence="2 3">
    <name type="scientific">Corynebacterium hindlerae</name>
    <dbReference type="NCBI Taxonomy" id="699041"/>
    <lineage>
        <taxon>Bacteria</taxon>
        <taxon>Bacillati</taxon>
        <taxon>Actinomycetota</taxon>
        <taxon>Actinomycetes</taxon>
        <taxon>Mycobacteriales</taxon>
        <taxon>Corynebacteriaceae</taxon>
        <taxon>Corynebacterium</taxon>
    </lineage>
</organism>
<keyword evidence="3" id="KW-1185">Reference proteome</keyword>
<dbReference type="PROSITE" id="PS51257">
    <property type="entry name" value="PROKAR_LIPOPROTEIN"/>
    <property type="match status" value="1"/>
</dbReference>